<name>A0A1G1ZLK8_9BACT</name>
<keyword evidence="3 8" id="KW-0547">Nucleotide-binding</keyword>
<keyword evidence="5 8" id="KW-0648">Protein biosynthesis</keyword>
<dbReference type="STRING" id="1798407.A3A16_03095"/>
<comment type="function">
    <text evidence="8">Catalyzes the attachment of tryptophan to tRNA(Trp).</text>
</comment>
<evidence type="ECO:0000256" key="6">
    <source>
        <dbReference type="ARBA" id="ARBA00023146"/>
    </source>
</evidence>
<evidence type="ECO:0000313" key="11">
    <source>
        <dbReference type="Proteomes" id="UP000177942"/>
    </source>
</evidence>
<keyword evidence="2 8" id="KW-0436">Ligase</keyword>
<dbReference type="NCBIfam" id="TIGR00233">
    <property type="entry name" value="trpS"/>
    <property type="match status" value="1"/>
</dbReference>
<dbReference type="GO" id="GO:0005524">
    <property type="term" value="F:ATP binding"/>
    <property type="evidence" value="ECO:0007669"/>
    <property type="project" value="UniProtKB-UniRule"/>
</dbReference>
<comment type="subunit">
    <text evidence="8">Homodimer.</text>
</comment>
<organism evidence="10 11">
    <name type="scientific">Candidatus Harrisonbacteria bacterium RIFCSPLOWO2_01_FULL_44_18</name>
    <dbReference type="NCBI Taxonomy" id="1798407"/>
    <lineage>
        <taxon>Bacteria</taxon>
        <taxon>Candidatus Harrisoniibacteriota</taxon>
    </lineage>
</organism>
<reference evidence="10 11" key="1">
    <citation type="journal article" date="2016" name="Nat. Commun.">
        <title>Thousands of microbial genomes shed light on interconnected biogeochemical processes in an aquifer system.</title>
        <authorList>
            <person name="Anantharaman K."/>
            <person name="Brown C.T."/>
            <person name="Hug L.A."/>
            <person name="Sharon I."/>
            <person name="Castelle C.J."/>
            <person name="Probst A.J."/>
            <person name="Thomas B.C."/>
            <person name="Singh A."/>
            <person name="Wilkins M.J."/>
            <person name="Karaoz U."/>
            <person name="Brodie E.L."/>
            <person name="Williams K.H."/>
            <person name="Hubbard S.S."/>
            <person name="Banfield J.F."/>
        </authorList>
    </citation>
    <scope>NUCLEOTIDE SEQUENCE [LARGE SCALE GENOMIC DNA]</scope>
</reference>
<gene>
    <name evidence="8" type="primary">trpS</name>
    <name evidence="10" type="ORF">A3A16_03095</name>
</gene>
<evidence type="ECO:0000256" key="9">
    <source>
        <dbReference type="RuleBase" id="RU363036"/>
    </source>
</evidence>
<protein>
    <recommendedName>
        <fullName evidence="8">Tryptophan--tRNA ligase</fullName>
        <ecNumber evidence="8">6.1.1.2</ecNumber>
    </recommendedName>
    <alternativeName>
        <fullName evidence="8">Tryptophanyl-tRNA synthetase</fullName>
        <shortName evidence="8">TrpRS</shortName>
    </alternativeName>
</protein>
<dbReference type="Gene3D" id="1.10.240.10">
    <property type="entry name" value="Tyrosyl-Transfer RNA Synthetase"/>
    <property type="match status" value="1"/>
</dbReference>
<accession>A0A1G1ZLK8</accession>
<feature type="short sequence motif" description="'HIGH' region" evidence="8">
    <location>
        <begin position="11"/>
        <end position="19"/>
    </location>
</feature>
<comment type="catalytic activity">
    <reaction evidence="7 8">
        <text>tRNA(Trp) + L-tryptophan + ATP = L-tryptophyl-tRNA(Trp) + AMP + diphosphate + H(+)</text>
        <dbReference type="Rhea" id="RHEA:24080"/>
        <dbReference type="Rhea" id="RHEA-COMP:9671"/>
        <dbReference type="Rhea" id="RHEA-COMP:9705"/>
        <dbReference type="ChEBI" id="CHEBI:15378"/>
        <dbReference type="ChEBI" id="CHEBI:30616"/>
        <dbReference type="ChEBI" id="CHEBI:33019"/>
        <dbReference type="ChEBI" id="CHEBI:57912"/>
        <dbReference type="ChEBI" id="CHEBI:78442"/>
        <dbReference type="ChEBI" id="CHEBI:78535"/>
        <dbReference type="ChEBI" id="CHEBI:456215"/>
        <dbReference type="EC" id="6.1.1.2"/>
    </reaction>
</comment>
<evidence type="ECO:0000256" key="2">
    <source>
        <dbReference type="ARBA" id="ARBA00022598"/>
    </source>
</evidence>
<dbReference type="PROSITE" id="PS00178">
    <property type="entry name" value="AA_TRNA_LIGASE_I"/>
    <property type="match status" value="1"/>
</dbReference>
<dbReference type="EMBL" id="MHJJ01000011">
    <property type="protein sequence ID" value="OGY65405.1"/>
    <property type="molecule type" value="Genomic_DNA"/>
</dbReference>
<keyword evidence="6 8" id="KW-0030">Aminoacyl-tRNA synthetase</keyword>
<evidence type="ECO:0000313" key="10">
    <source>
        <dbReference type="EMBL" id="OGY65405.1"/>
    </source>
</evidence>
<dbReference type="GO" id="GO:0004830">
    <property type="term" value="F:tryptophan-tRNA ligase activity"/>
    <property type="evidence" value="ECO:0007669"/>
    <property type="project" value="UniProtKB-UniRule"/>
</dbReference>
<dbReference type="EC" id="6.1.1.2" evidence="8"/>
<comment type="subcellular location">
    <subcellularLocation>
        <location evidence="8">Cytoplasm</location>
    </subcellularLocation>
</comment>
<dbReference type="SUPFAM" id="SSF52374">
    <property type="entry name" value="Nucleotidylyl transferase"/>
    <property type="match status" value="1"/>
</dbReference>
<dbReference type="InterPro" id="IPR024109">
    <property type="entry name" value="Trp-tRNA-ligase_bac-type"/>
</dbReference>
<evidence type="ECO:0000256" key="8">
    <source>
        <dbReference type="HAMAP-Rule" id="MF_00140"/>
    </source>
</evidence>
<evidence type="ECO:0000256" key="1">
    <source>
        <dbReference type="ARBA" id="ARBA00005594"/>
    </source>
</evidence>
<evidence type="ECO:0000256" key="5">
    <source>
        <dbReference type="ARBA" id="ARBA00022917"/>
    </source>
</evidence>
<dbReference type="InterPro" id="IPR002306">
    <property type="entry name" value="Trp-tRNA-ligase"/>
</dbReference>
<evidence type="ECO:0000256" key="7">
    <source>
        <dbReference type="ARBA" id="ARBA00049929"/>
    </source>
</evidence>
<dbReference type="PRINTS" id="PR01039">
    <property type="entry name" value="TRNASYNTHTRP"/>
</dbReference>
<feature type="binding site" evidence="8">
    <location>
        <begin position="212"/>
        <end position="216"/>
    </location>
    <ligand>
        <name>ATP</name>
        <dbReference type="ChEBI" id="CHEBI:30616"/>
    </ligand>
</feature>
<comment type="caution">
    <text evidence="10">The sequence shown here is derived from an EMBL/GenBank/DDBJ whole genome shotgun (WGS) entry which is preliminary data.</text>
</comment>
<keyword evidence="4 8" id="KW-0067">ATP-binding</keyword>
<feature type="short sequence motif" description="'KMSKS' region" evidence="8">
    <location>
        <begin position="212"/>
        <end position="216"/>
    </location>
</feature>
<dbReference type="AlphaFoldDB" id="A0A1G1ZLK8"/>
<feature type="binding site" evidence="8">
    <location>
        <begin position="165"/>
        <end position="167"/>
    </location>
    <ligand>
        <name>ATP</name>
        <dbReference type="ChEBI" id="CHEBI:30616"/>
    </ligand>
</feature>
<feature type="binding site" evidence="8">
    <location>
        <begin position="18"/>
        <end position="19"/>
    </location>
    <ligand>
        <name>ATP</name>
        <dbReference type="ChEBI" id="CHEBI:30616"/>
    </ligand>
</feature>
<dbReference type="GO" id="GO:0006436">
    <property type="term" value="P:tryptophanyl-tRNA aminoacylation"/>
    <property type="evidence" value="ECO:0007669"/>
    <property type="project" value="UniProtKB-UniRule"/>
</dbReference>
<dbReference type="InterPro" id="IPR014729">
    <property type="entry name" value="Rossmann-like_a/b/a_fold"/>
</dbReference>
<feature type="binding site" evidence="8">
    <location>
        <position position="153"/>
    </location>
    <ligand>
        <name>L-tryptophan</name>
        <dbReference type="ChEBI" id="CHEBI:57912"/>
    </ligand>
</feature>
<evidence type="ECO:0000256" key="3">
    <source>
        <dbReference type="ARBA" id="ARBA00022741"/>
    </source>
</evidence>
<dbReference type="CDD" id="cd00806">
    <property type="entry name" value="TrpRS_core"/>
    <property type="match status" value="1"/>
</dbReference>
<dbReference type="HAMAP" id="MF_00140_B">
    <property type="entry name" value="Trp_tRNA_synth_B"/>
    <property type="match status" value="1"/>
</dbReference>
<dbReference type="InterPro" id="IPR002305">
    <property type="entry name" value="aa-tRNA-synth_Ic"/>
</dbReference>
<dbReference type="Gene3D" id="3.40.50.620">
    <property type="entry name" value="HUPs"/>
    <property type="match status" value="1"/>
</dbReference>
<dbReference type="PANTHER" id="PTHR43766">
    <property type="entry name" value="TRYPTOPHAN--TRNA LIGASE, MITOCHONDRIAL"/>
    <property type="match status" value="1"/>
</dbReference>
<keyword evidence="8" id="KW-0963">Cytoplasm</keyword>
<dbReference type="InterPro" id="IPR001412">
    <property type="entry name" value="aa-tRNA-synth_I_CS"/>
</dbReference>
<sequence>MKPILISGIQPTGRLHLGNYLGALKNFVDLQNSGKYECYFFVADLHALTENPDAKDLSRNIINLAADFLAAGLNPKKSAIFQQSKIEPLQELKWILSTLTPISELIRMTAFKEKVLQAIKPAEAKKITKEKFEKIAEGTNFGLAEYPVLMAADILIFGGQFIPVGHDQLQHLEFTRTLVRKFNKKFGKTFIEPQALLAKTPRLMSLDDPTKKMSKSRPAGCLFIDDSPEDIERKIKTAITDSGSEIKYDPKEKPGISNLLSIIAGLSGKSLEEVERGFSGMNYGETKHSISDYVSDYFSSFRKKKTALLKNPAGLKKILQLGSGRAAKIASKKLLEIKNKVGLL</sequence>
<dbReference type="Proteomes" id="UP000177942">
    <property type="component" value="Unassembled WGS sequence"/>
</dbReference>
<dbReference type="PANTHER" id="PTHR43766:SF1">
    <property type="entry name" value="TRYPTOPHAN--TRNA LIGASE, MITOCHONDRIAL"/>
    <property type="match status" value="1"/>
</dbReference>
<dbReference type="Pfam" id="PF00579">
    <property type="entry name" value="tRNA-synt_1b"/>
    <property type="match status" value="1"/>
</dbReference>
<proteinExistence type="inferred from homology"/>
<comment type="similarity">
    <text evidence="1 8 9">Belongs to the class-I aminoacyl-tRNA synthetase family.</text>
</comment>
<dbReference type="InterPro" id="IPR050203">
    <property type="entry name" value="Trp-tRNA_synthetase"/>
</dbReference>
<dbReference type="GO" id="GO:0005737">
    <property type="term" value="C:cytoplasm"/>
    <property type="evidence" value="ECO:0007669"/>
    <property type="project" value="UniProtKB-SubCell"/>
</dbReference>
<feature type="binding site" evidence="8">
    <location>
        <position position="203"/>
    </location>
    <ligand>
        <name>ATP</name>
        <dbReference type="ChEBI" id="CHEBI:30616"/>
    </ligand>
</feature>
<evidence type="ECO:0000256" key="4">
    <source>
        <dbReference type="ARBA" id="ARBA00022840"/>
    </source>
</evidence>
<feature type="binding site" evidence="8">
    <location>
        <begin position="10"/>
        <end position="12"/>
    </location>
    <ligand>
        <name>ATP</name>
        <dbReference type="ChEBI" id="CHEBI:30616"/>
    </ligand>
</feature>